<keyword evidence="3" id="KW-0472">Membrane</keyword>
<evidence type="ECO:0000313" key="5">
    <source>
        <dbReference type="EMBL" id="SFB22108.1"/>
    </source>
</evidence>
<keyword evidence="2" id="KW-0804">Transcription</keyword>
<evidence type="ECO:0000256" key="2">
    <source>
        <dbReference type="ARBA" id="ARBA00023163"/>
    </source>
</evidence>
<keyword evidence="1" id="KW-0805">Transcription regulation</keyword>
<keyword evidence="5" id="KW-0479">Metal-binding</keyword>
<keyword evidence="3" id="KW-0812">Transmembrane</keyword>
<evidence type="ECO:0000256" key="1">
    <source>
        <dbReference type="ARBA" id="ARBA00023015"/>
    </source>
</evidence>
<reference evidence="6" key="1">
    <citation type="submission" date="2016-10" db="EMBL/GenBank/DDBJ databases">
        <authorList>
            <person name="Varghese N."/>
            <person name="Submissions S."/>
        </authorList>
    </citation>
    <scope>NUCLEOTIDE SEQUENCE [LARGE SCALE GENOMIC DNA]</scope>
    <source>
        <strain evidence="6">CGMCC 4.3568</strain>
    </source>
</reference>
<feature type="transmembrane region" description="Helical" evidence="3">
    <location>
        <begin position="99"/>
        <end position="120"/>
    </location>
</feature>
<dbReference type="InterPro" id="IPR041916">
    <property type="entry name" value="Anti_sigma_zinc_sf"/>
</dbReference>
<dbReference type="Gene3D" id="1.10.10.1320">
    <property type="entry name" value="Anti-sigma factor, zinc-finger domain"/>
    <property type="match status" value="1"/>
</dbReference>
<evidence type="ECO:0000256" key="3">
    <source>
        <dbReference type="SAM" id="Phobius"/>
    </source>
</evidence>
<sequence length="232" mass="24212">MSEPVRDQHDPFAEFDAAYLLGALSPEDRAAYEEHLTSCVECSRSVGELAGLPGLLAQADPPVLVSAEDRSFEVPGGEQPEPLSSLAARVRRSRKLRRLGLVGTAALALAACCAVVVLLARPPVTGAGDGVAAAPMAPLGPYPVQASLSITETGWGTKIDMSCSYGGEAAGDYVLVAVGPDGRVRDQLAWWHALPQDTARMSVGTELRRANIGALEVRTGSGMPVLRSVVAP</sequence>
<protein>
    <submittedName>
        <fullName evidence="5">Zinc-finger</fullName>
    </submittedName>
</protein>
<dbReference type="Pfam" id="PF13490">
    <property type="entry name" value="zf-HC2"/>
    <property type="match status" value="1"/>
</dbReference>
<dbReference type="RefSeq" id="WP_091673027.1">
    <property type="nucleotide sequence ID" value="NZ_FOKG01000006.1"/>
</dbReference>
<dbReference type="Proteomes" id="UP000243799">
    <property type="component" value="Unassembled WGS sequence"/>
</dbReference>
<keyword evidence="5" id="KW-0863">Zinc-finger</keyword>
<gene>
    <name evidence="5" type="ORF">SAMN05216266_106221</name>
</gene>
<organism evidence="5 6">
    <name type="scientific">Amycolatopsis marina</name>
    <dbReference type="NCBI Taxonomy" id="490629"/>
    <lineage>
        <taxon>Bacteria</taxon>
        <taxon>Bacillati</taxon>
        <taxon>Actinomycetota</taxon>
        <taxon>Actinomycetes</taxon>
        <taxon>Pseudonocardiales</taxon>
        <taxon>Pseudonocardiaceae</taxon>
        <taxon>Amycolatopsis</taxon>
    </lineage>
</organism>
<evidence type="ECO:0000313" key="6">
    <source>
        <dbReference type="Proteomes" id="UP000243799"/>
    </source>
</evidence>
<dbReference type="AlphaFoldDB" id="A0A1I0ZCG7"/>
<keyword evidence="5" id="KW-0862">Zinc</keyword>
<proteinExistence type="predicted"/>
<accession>A0A1I0ZCG7</accession>
<dbReference type="OrthoDB" id="5185837at2"/>
<dbReference type="InterPro" id="IPR027383">
    <property type="entry name" value="Znf_put"/>
</dbReference>
<feature type="domain" description="Putative zinc-finger" evidence="4">
    <location>
        <begin position="18"/>
        <end position="42"/>
    </location>
</feature>
<keyword evidence="3" id="KW-1133">Transmembrane helix</keyword>
<dbReference type="STRING" id="490629.SAMN05216266_106221"/>
<dbReference type="GO" id="GO:0008270">
    <property type="term" value="F:zinc ion binding"/>
    <property type="evidence" value="ECO:0007669"/>
    <property type="project" value="UniProtKB-KW"/>
</dbReference>
<keyword evidence="6" id="KW-1185">Reference proteome</keyword>
<name>A0A1I0ZCG7_9PSEU</name>
<evidence type="ECO:0000259" key="4">
    <source>
        <dbReference type="Pfam" id="PF13490"/>
    </source>
</evidence>
<dbReference type="EMBL" id="FOKG01000006">
    <property type="protein sequence ID" value="SFB22108.1"/>
    <property type="molecule type" value="Genomic_DNA"/>
</dbReference>